<dbReference type="Gene3D" id="1.10.357.10">
    <property type="entry name" value="Tetracycline Repressor, domain 2"/>
    <property type="match status" value="1"/>
</dbReference>
<keyword evidence="5" id="KW-1185">Reference proteome</keyword>
<dbReference type="AlphaFoldDB" id="A0A5C5UI15"/>
<dbReference type="EMBL" id="VOHM01000010">
    <property type="protein sequence ID" value="TWT25628.1"/>
    <property type="molecule type" value="Genomic_DNA"/>
</dbReference>
<dbReference type="PRINTS" id="PR00455">
    <property type="entry name" value="HTHTETR"/>
</dbReference>
<evidence type="ECO:0000259" key="3">
    <source>
        <dbReference type="PROSITE" id="PS50977"/>
    </source>
</evidence>
<gene>
    <name evidence="4" type="ORF">FRX94_05735</name>
</gene>
<reference evidence="4 5" key="1">
    <citation type="submission" date="2019-08" db="EMBL/GenBank/DDBJ databases">
        <authorList>
            <person name="Lei W."/>
        </authorList>
    </citation>
    <scope>NUCLEOTIDE SEQUENCE [LARGE SCALE GENOMIC DNA]</scope>
    <source>
        <strain evidence="4 5">CCUG 58627</strain>
    </source>
</reference>
<dbReference type="Proteomes" id="UP000320791">
    <property type="component" value="Unassembled WGS sequence"/>
</dbReference>
<dbReference type="PROSITE" id="PS50977">
    <property type="entry name" value="HTH_TETR_2"/>
    <property type="match status" value="1"/>
</dbReference>
<evidence type="ECO:0000313" key="5">
    <source>
        <dbReference type="Proteomes" id="UP000320791"/>
    </source>
</evidence>
<dbReference type="PANTHER" id="PTHR43479">
    <property type="entry name" value="ACREF/ENVCD OPERON REPRESSOR-RELATED"/>
    <property type="match status" value="1"/>
</dbReference>
<sequence>MSSRLRTQQRLVEAARNVIVQHGIEGCTQERICKEAGLTRGAFYSNYASKEDLFSHVAQDAYERIICRLDSVVTSWSGSIPAALDEVDAAQKVSMFLSRAQVELGLTRELFILHNELLSRAARVPEWALQFREINRQFVLRVAQVLELIVNQVGRTLNRRPEAITQAVLGIALRASGISAWKIEVRQPNRAVEHPNGILQDEDAVEMILTLLLACSEPLPQ</sequence>
<dbReference type="OrthoDB" id="7252896at2"/>
<keyword evidence="1 2" id="KW-0238">DNA-binding</keyword>
<evidence type="ECO:0000313" key="4">
    <source>
        <dbReference type="EMBL" id="TWT25628.1"/>
    </source>
</evidence>
<accession>A0A5C5UI15</accession>
<evidence type="ECO:0000256" key="2">
    <source>
        <dbReference type="PROSITE-ProRule" id="PRU00335"/>
    </source>
</evidence>
<comment type="caution">
    <text evidence="4">The sequence shown here is derived from an EMBL/GenBank/DDBJ whole genome shotgun (WGS) entry which is preliminary data.</text>
</comment>
<dbReference type="RefSeq" id="WP_146324176.1">
    <property type="nucleotide sequence ID" value="NZ_BAABLR010000073.1"/>
</dbReference>
<name>A0A5C5UI15_9CORY</name>
<feature type="domain" description="HTH tetR-type" evidence="3">
    <location>
        <begin position="5"/>
        <end position="65"/>
    </location>
</feature>
<protein>
    <submittedName>
        <fullName evidence="4">TetR/AcrR family transcriptional regulator</fullName>
    </submittedName>
</protein>
<dbReference type="Pfam" id="PF00440">
    <property type="entry name" value="TetR_N"/>
    <property type="match status" value="1"/>
</dbReference>
<feature type="DNA-binding region" description="H-T-H motif" evidence="2">
    <location>
        <begin position="28"/>
        <end position="47"/>
    </location>
</feature>
<organism evidence="4 5">
    <name type="scientific">Corynebacterium canis</name>
    <dbReference type="NCBI Taxonomy" id="679663"/>
    <lineage>
        <taxon>Bacteria</taxon>
        <taxon>Bacillati</taxon>
        <taxon>Actinomycetota</taxon>
        <taxon>Actinomycetes</taxon>
        <taxon>Mycobacteriales</taxon>
        <taxon>Corynebacteriaceae</taxon>
        <taxon>Corynebacterium</taxon>
    </lineage>
</organism>
<dbReference type="GO" id="GO:0003677">
    <property type="term" value="F:DNA binding"/>
    <property type="evidence" value="ECO:0007669"/>
    <property type="project" value="UniProtKB-UniRule"/>
</dbReference>
<dbReference type="InterPro" id="IPR050624">
    <property type="entry name" value="HTH-type_Tx_Regulator"/>
</dbReference>
<dbReference type="InterPro" id="IPR009057">
    <property type="entry name" value="Homeodomain-like_sf"/>
</dbReference>
<proteinExistence type="predicted"/>
<dbReference type="SUPFAM" id="SSF46689">
    <property type="entry name" value="Homeodomain-like"/>
    <property type="match status" value="1"/>
</dbReference>
<evidence type="ECO:0000256" key="1">
    <source>
        <dbReference type="ARBA" id="ARBA00023125"/>
    </source>
</evidence>
<dbReference type="InterPro" id="IPR001647">
    <property type="entry name" value="HTH_TetR"/>
</dbReference>
<dbReference type="PANTHER" id="PTHR43479:SF11">
    <property type="entry name" value="ACREF_ENVCD OPERON REPRESSOR-RELATED"/>
    <property type="match status" value="1"/>
</dbReference>